<dbReference type="Proteomes" id="UP000265520">
    <property type="component" value="Unassembled WGS sequence"/>
</dbReference>
<feature type="compositionally biased region" description="Polar residues" evidence="1">
    <location>
        <begin position="1"/>
        <end position="26"/>
    </location>
</feature>
<accession>A0A392VPD1</accession>
<protein>
    <submittedName>
        <fullName evidence="2">Uncharacterized protein</fullName>
    </submittedName>
</protein>
<feature type="region of interest" description="Disordered" evidence="1">
    <location>
        <begin position="1"/>
        <end position="40"/>
    </location>
</feature>
<reference evidence="2 3" key="1">
    <citation type="journal article" date="2018" name="Front. Plant Sci.">
        <title>Red Clover (Trifolium pratense) and Zigzag Clover (T. medium) - A Picture of Genomic Similarities and Differences.</title>
        <authorList>
            <person name="Dluhosova J."/>
            <person name="Istvanek J."/>
            <person name="Nedelnik J."/>
            <person name="Repkova J."/>
        </authorList>
    </citation>
    <scope>NUCLEOTIDE SEQUENCE [LARGE SCALE GENOMIC DNA]</scope>
    <source>
        <strain evidence="3">cv. 10/8</strain>
        <tissue evidence="2">Leaf</tissue>
    </source>
</reference>
<organism evidence="2 3">
    <name type="scientific">Trifolium medium</name>
    <dbReference type="NCBI Taxonomy" id="97028"/>
    <lineage>
        <taxon>Eukaryota</taxon>
        <taxon>Viridiplantae</taxon>
        <taxon>Streptophyta</taxon>
        <taxon>Embryophyta</taxon>
        <taxon>Tracheophyta</taxon>
        <taxon>Spermatophyta</taxon>
        <taxon>Magnoliopsida</taxon>
        <taxon>eudicotyledons</taxon>
        <taxon>Gunneridae</taxon>
        <taxon>Pentapetalae</taxon>
        <taxon>rosids</taxon>
        <taxon>fabids</taxon>
        <taxon>Fabales</taxon>
        <taxon>Fabaceae</taxon>
        <taxon>Papilionoideae</taxon>
        <taxon>50 kb inversion clade</taxon>
        <taxon>NPAAA clade</taxon>
        <taxon>Hologalegina</taxon>
        <taxon>IRL clade</taxon>
        <taxon>Trifolieae</taxon>
        <taxon>Trifolium</taxon>
    </lineage>
</organism>
<keyword evidence="3" id="KW-1185">Reference proteome</keyword>
<name>A0A392VPD1_9FABA</name>
<dbReference type="EMBL" id="LXQA011188792">
    <property type="protein sequence ID" value="MCI88280.1"/>
    <property type="molecule type" value="Genomic_DNA"/>
</dbReference>
<proteinExistence type="predicted"/>
<evidence type="ECO:0000313" key="2">
    <source>
        <dbReference type="EMBL" id="MCI88280.1"/>
    </source>
</evidence>
<evidence type="ECO:0000256" key="1">
    <source>
        <dbReference type="SAM" id="MobiDB-lite"/>
    </source>
</evidence>
<dbReference type="AlphaFoldDB" id="A0A392VPD1"/>
<feature type="non-terminal residue" evidence="2">
    <location>
        <position position="40"/>
    </location>
</feature>
<evidence type="ECO:0000313" key="3">
    <source>
        <dbReference type="Proteomes" id="UP000265520"/>
    </source>
</evidence>
<comment type="caution">
    <text evidence="2">The sequence shown here is derived from an EMBL/GenBank/DDBJ whole genome shotgun (WGS) entry which is preliminary data.</text>
</comment>
<sequence>MASSTASPNSHVVIGHNTQGNPNDQRSPIRPFQLPRDPPY</sequence>